<dbReference type="Proteomes" id="UP000315995">
    <property type="component" value="Chromosome"/>
</dbReference>
<organism evidence="1 2">
    <name type="scientific">Persicimonas caeni</name>
    <dbReference type="NCBI Taxonomy" id="2292766"/>
    <lineage>
        <taxon>Bacteria</taxon>
        <taxon>Deltaproteobacteria</taxon>
        <taxon>Bradymonadales</taxon>
        <taxon>Bradymonadaceae</taxon>
        <taxon>Persicimonas</taxon>
    </lineage>
</organism>
<proteinExistence type="predicted"/>
<dbReference type="OrthoDB" id="5485925at2"/>
<dbReference type="AlphaFoldDB" id="A0A4Y6PV47"/>
<protein>
    <submittedName>
        <fullName evidence="1">Uncharacterized protein</fullName>
    </submittedName>
</protein>
<reference evidence="1 2" key="1">
    <citation type="submission" date="2019-06" db="EMBL/GenBank/DDBJ databases">
        <title>Persicimonas caeni gen. nov., sp. nov., a predatory bacterium isolated from solar saltern.</title>
        <authorList>
            <person name="Wang S."/>
        </authorList>
    </citation>
    <scope>NUCLEOTIDE SEQUENCE [LARGE SCALE GENOMIC DNA]</scope>
    <source>
        <strain evidence="1 2">YN101</strain>
    </source>
</reference>
<evidence type="ECO:0000313" key="1">
    <source>
        <dbReference type="EMBL" id="QDG52224.1"/>
    </source>
</evidence>
<sequence length="349" mass="37709">MNYSEGPIAYDARDHSVYLVGHSHHQAIAQFAVPDLVDSTTVTDLQMAADPTQPFAKVLDRIDNPQGINRVGGMALLEGANGVELLVNAYEYYDAPGDNTHTTLVVRDASDLAGSAVDGYFEMEGRAHTSGWISPIPAQWQDALGGTHITGSSSGQPIISRLSVGPTAFVFDPFDIVGADVSDGAVDTQAVLDFSLGNPLSDDLSNDSGENDLWTHLTRATYGFIAPGSRTYITLGHSGGHNSGVCYKCVQEGKEQACGGYCARQPDDNYTYYWLWDVEDLVAVKEGSMQPHEVRPYDYGEFEIPFATNSLGGGSYDPASNRLYLTAKAADRDQGQYSNPPVIMVYEVE</sequence>
<keyword evidence="2" id="KW-1185">Reference proteome</keyword>
<name>A0A4Y6PV47_PERCE</name>
<gene>
    <name evidence="1" type="ORF">FIV42_16200</name>
</gene>
<accession>A0A4Y6PV47</accession>
<dbReference type="EMBL" id="CP041186">
    <property type="protein sequence ID" value="QDG52224.1"/>
    <property type="molecule type" value="Genomic_DNA"/>
</dbReference>
<accession>A0A5B8YBD7</accession>
<evidence type="ECO:0000313" key="2">
    <source>
        <dbReference type="Proteomes" id="UP000315995"/>
    </source>
</evidence>